<dbReference type="PANTHER" id="PTHR43669:SF3">
    <property type="entry name" value="ALCOHOL DEHYDROGENASE, PUTATIVE (AFU_ORTHOLOGUE AFUA_3G03445)-RELATED"/>
    <property type="match status" value="1"/>
</dbReference>
<dbReference type="InterPro" id="IPR020904">
    <property type="entry name" value="Sc_DH/Rdtase_CS"/>
</dbReference>
<dbReference type="PANTHER" id="PTHR43669">
    <property type="entry name" value="5-KETO-D-GLUCONATE 5-REDUCTASE"/>
    <property type="match status" value="1"/>
</dbReference>
<accession>A0A6M4IW74</accession>
<dbReference type="PRINTS" id="PR00081">
    <property type="entry name" value="GDHRDH"/>
</dbReference>
<name>A0A6M4IW74_9BACT</name>
<keyword evidence="2" id="KW-0560">Oxidoreductase</keyword>
<evidence type="ECO:0000313" key="4">
    <source>
        <dbReference type="EMBL" id="QJR37132.1"/>
    </source>
</evidence>
<proteinExistence type="inferred from homology"/>
<evidence type="ECO:0000256" key="1">
    <source>
        <dbReference type="ARBA" id="ARBA00006484"/>
    </source>
</evidence>
<dbReference type="SUPFAM" id="SSF51735">
    <property type="entry name" value="NAD(P)-binding Rossmann-fold domains"/>
    <property type="match status" value="1"/>
</dbReference>
<evidence type="ECO:0000256" key="2">
    <source>
        <dbReference type="ARBA" id="ARBA00023002"/>
    </source>
</evidence>
<dbReference type="Gene3D" id="3.40.50.720">
    <property type="entry name" value="NAD(P)-binding Rossmann-like Domain"/>
    <property type="match status" value="1"/>
</dbReference>
<dbReference type="Proteomes" id="UP000500938">
    <property type="component" value="Chromosome"/>
</dbReference>
<reference evidence="4 5" key="1">
    <citation type="submission" date="2020-05" db="EMBL/GenBank/DDBJ databases">
        <title>Complete genome sequence of Gemmatimonas greenlandica TET16.</title>
        <authorList>
            <person name="Zeng Y."/>
        </authorList>
    </citation>
    <scope>NUCLEOTIDE SEQUENCE [LARGE SCALE GENOMIC DNA]</scope>
    <source>
        <strain evidence="4 5">TET16</strain>
    </source>
</reference>
<dbReference type="InterPro" id="IPR036291">
    <property type="entry name" value="NAD(P)-bd_dom_sf"/>
</dbReference>
<comment type="similarity">
    <text evidence="1 3">Belongs to the short-chain dehydrogenases/reductases (SDR) family.</text>
</comment>
<dbReference type="RefSeq" id="WP_171226565.1">
    <property type="nucleotide sequence ID" value="NZ_CP053085.1"/>
</dbReference>
<dbReference type="PROSITE" id="PS00061">
    <property type="entry name" value="ADH_SHORT"/>
    <property type="match status" value="1"/>
</dbReference>
<dbReference type="AlphaFoldDB" id="A0A6M4IW74"/>
<sequence>MSKSTPASTVLVTGGGSGIGAGLAAAFHARGAKVIIAGRTRERLVAVAAKHRGMEIEVVDVADPDEVGALAARISTGFPTLDTVINNAGIQTQFDFTRAEAADPSLLGREVDVNLKGLIFVANAFLPLLKRQSNARLIHIGSGLGYVPLASVPVYSATKAAVHSFTISLRRQLADSSVHIVEIIPPVVETDLHRSQSLKPPRAMKLDAFIAAAMAGLDAGRTEIPVGLAKVLRITSRIAPGLFLNIVNKRRG</sequence>
<organism evidence="4 5">
    <name type="scientific">Gemmatimonas groenlandica</name>
    <dbReference type="NCBI Taxonomy" id="2732249"/>
    <lineage>
        <taxon>Bacteria</taxon>
        <taxon>Pseudomonadati</taxon>
        <taxon>Gemmatimonadota</taxon>
        <taxon>Gemmatimonadia</taxon>
        <taxon>Gemmatimonadales</taxon>
        <taxon>Gemmatimonadaceae</taxon>
        <taxon>Gemmatimonas</taxon>
    </lineage>
</organism>
<dbReference type="InterPro" id="IPR002347">
    <property type="entry name" value="SDR_fam"/>
</dbReference>
<protein>
    <submittedName>
        <fullName evidence="4">SDR family NAD(P)-dependent oxidoreductase</fullName>
    </submittedName>
</protein>
<dbReference type="Pfam" id="PF00106">
    <property type="entry name" value="adh_short"/>
    <property type="match status" value="1"/>
</dbReference>
<gene>
    <name evidence="4" type="ORF">HKW67_17205</name>
</gene>
<evidence type="ECO:0000313" key="5">
    <source>
        <dbReference type="Proteomes" id="UP000500938"/>
    </source>
</evidence>
<evidence type="ECO:0000256" key="3">
    <source>
        <dbReference type="RuleBase" id="RU000363"/>
    </source>
</evidence>
<dbReference type="KEGG" id="ggr:HKW67_17205"/>
<dbReference type="EMBL" id="CP053085">
    <property type="protein sequence ID" value="QJR37132.1"/>
    <property type="molecule type" value="Genomic_DNA"/>
</dbReference>
<dbReference type="PRINTS" id="PR00080">
    <property type="entry name" value="SDRFAMILY"/>
</dbReference>
<dbReference type="GO" id="GO:0016491">
    <property type="term" value="F:oxidoreductase activity"/>
    <property type="evidence" value="ECO:0007669"/>
    <property type="project" value="UniProtKB-KW"/>
</dbReference>
<keyword evidence="5" id="KW-1185">Reference proteome</keyword>